<evidence type="ECO:0000256" key="3">
    <source>
        <dbReference type="SAM" id="MobiDB-lite"/>
    </source>
</evidence>
<evidence type="ECO:0000256" key="1">
    <source>
        <dbReference type="ARBA" id="ARBA00022679"/>
    </source>
</evidence>
<proteinExistence type="predicted"/>
<keyword evidence="2" id="KW-0012">Acyltransferase</keyword>
<dbReference type="STRING" id="1137993.SAMN05660209_04154"/>
<dbReference type="InterPro" id="IPR050680">
    <property type="entry name" value="YpeA/RimI_acetyltransf"/>
</dbReference>
<name>A0A1H3P078_9ACTN</name>
<dbReference type="EMBL" id="FNOT01000014">
    <property type="protein sequence ID" value="SDY94450.1"/>
    <property type="molecule type" value="Genomic_DNA"/>
</dbReference>
<gene>
    <name evidence="5" type="ORF">SAMN05660209_04154</name>
</gene>
<sequence>MRPMTEAEFAGWQDDLARAYADEQVQSGNWAPGEALARAREAARRGSHRGGTHPGCCSSSGCGQAGSESGASGSPSSTRRGLRTRAFLYDIEVDEPHRGKGYGRALLTAAEEAARSRGVSALELNVFGGNATSIGLYESAGYIVVQQQMRTRLT</sequence>
<evidence type="ECO:0000313" key="6">
    <source>
        <dbReference type="Proteomes" id="UP000198921"/>
    </source>
</evidence>
<dbReference type="SUPFAM" id="SSF55729">
    <property type="entry name" value="Acyl-CoA N-acyltransferases (Nat)"/>
    <property type="match status" value="1"/>
</dbReference>
<evidence type="ECO:0000313" key="5">
    <source>
        <dbReference type="EMBL" id="SDY94450.1"/>
    </source>
</evidence>
<dbReference type="Proteomes" id="UP000198921">
    <property type="component" value="Unassembled WGS sequence"/>
</dbReference>
<dbReference type="Pfam" id="PF00583">
    <property type="entry name" value="Acetyltransf_1"/>
    <property type="match status" value="1"/>
</dbReference>
<accession>A0A1H3P078</accession>
<dbReference type="Gene3D" id="3.40.630.30">
    <property type="match status" value="1"/>
</dbReference>
<feature type="region of interest" description="Disordered" evidence="3">
    <location>
        <begin position="36"/>
        <end position="80"/>
    </location>
</feature>
<reference evidence="6" key="1">
    <citation type="submission" date="2016-10" db="EMBL/GenBank/DDBJ databases">
        <authorList>
            <person name="Varghese N."/>
            <person name="Submissions S."/>
        </authorList>
    </citation>
    <scope>NUCLEOTIDE SEQUENCE [LARGE SCALE GENOMIC DNA]</scope>
    <source>
        <strain evidence="6">DSM 45422</strain>
    </source>
</reference>
<feature type="domain" description="N-acetyltransferase" evidence="4">
    <location>
        <begin position="1"/>
        <end position="154"/>
    </location>
</feature>
<evidence type="ECO:0000256" key="2">
    <source>
        <dbReference type="ARBA" id="ARBA00023315"/>
    </source>
</evidence>
<evidence type="ECO:0000259" key="4">
    <source>
        <dbReference type="PROSITE" id="PS51186"/>
    </source>
</evidence>
<dbReference type="PANTHER" id="PTHR43420">
    <property type="entry name" value="ACETYLTRANSFERASE"/>
    <property type="match status" value="1"/>
</dbReference>
<dbReference type="GO" id="GO:0016747">
    <property type="term" value="F:acyltransferase activity, transferring groups other than amino-acyl groups"/>
    <property type="evidence" value="ECO:0007669"/>
    <property type="project" value="InterPro"/>
</dbReference>
<protein>
    <submittedName>
        <fullName evidence="5">Acetyltransferase (GNAT) family protein</fullName>
    </submittedName>
</protein>
<dbReference type="AlphaFoldDB" id="A0A1H3P078"/>
<feature type="compositionally biased region" description="Low complexity" evidence="3">
    <location>
        <begin position="54"/>
        <end position="79"/>
    </location>
</feature>
<dbReference type="PROSITE" id="PS51186">
    <property type="entry name" value="GNAT"/>
    <property type="match status" value="1"/>
</dbReference>
<dbReference type="InterPro" id="IPR016181">
    <property type="entry name" value="Acyl_CoA_acyltransferase"/>
</dbReference>
<organism evidence="5 6">
    <name type="scientific">Geodermatophilus africanus</name>
    <dbReference type="NCBI Taxonomy" id="1137993"/>
    <lineage>
        <taxon>Bacteria</taxon>
        <taxon>Bacillati</taxon>
        <taxon>Actinomycetota</taxon>
        <taxon>Actinomycetes</taxon>
        <taxon>Geodermatophilales</taxon>
        <taxon>Geodermatophilaceae</taxon>
        <taxon>Geodermatophilus</taxon>
    </lineage>
</organism>
<keyword evidence="1 5" id="KW-0808">Transferase</keyword>
<keyword evidence="6" id="KW-1185">Reference proteome</keyword>
<dbReference type="InterPro" id="IPR000182">
    <property type="entry name" value="GNAT_dom"/>
</dbReference>